<protein>
    <submittedName>
        <fullName evidence="7">Cytochrome b5</fullName>
    </submittedName>
</protein>
<comment type="similarity">
    <text evidence="4 5">Belongs to the cytochrome b5 family.</text>
</comment>
<name>A0A2B4SVD4_STYPI</name>
<dbReference type="InterPro" id="IPR001199">
    <property type="entry name" value="Cyt_B5-like_heme/steroid-bd"/>
</dbReference>
<dbReference type="SUPFAM" id="SSF55856">
    <property type="entry name" value="Cytochrome b5-like heme/steroid binding domain"/>
    <property type="match status" value="1"/>
</dbReference>
<reference evidence="8" key="1">
    <citation type="journal article" date="2017" name="bioRxiv">
        <title>Comparative analysis of the genomes of Stylophora pistillata and Acropora digitifera provides evidence for extensive differences between species of corals.</title>
        <authorList>
            <person name="Voolstra C.R."/>
            <person name="Li Y."/>
            <person name="Liew Y.J."/>
            <person name="Baumgarten S."/>
            <person name="Zoccola D."/>
            <person name="Flot J.-F."/>
            <person name="Tambutte S."/>
            <person name="Allemand D."/>
            <person name="Aranda M."/>
        </authorList>
    </citation>
    <scope>NUCLEOTIDE SEQUENCE [LARGE SCALE GENOMIC DNA]</scope>
</reference>
<dbReference type="InterPro" id="IPR050668">
    <property type="entry name" value="Cytochrome_b5"/>
</dbReference>
<sequence length="146" mass="16245">MLVYRKVIKVEIGIVKVKCFVPENNTITPGDISNLFLPLPGQLRLQGGQPNFDGQMDRIVPFQEIKKHGTVDDAWIVIDGKVYNVSSYVATHPGGEAILKNVGGDATEGFHHQPAHRVVKNHIASLLEKFYVGLLVIEEENFDEQP</sequence>
<dbReference type="Proteomes" id="UP000225706">
    <property type="component" value="Unassembled WGS sequence"/>
</dbReference>
<dbReference type="PANTHER" id="PTHR19359:SF95">
    <property type="entry name" value="CYTOCHROME B5 TYPE B"/>
    <property type="match status" value="1"/>
</dbReference>
<keyword evidence="2 5" id="KW-0479">Metal-binding</keyword>
<dbReference type="InterPro" id="IPR036400">
    <property type="entry name" value="Cyt_B5-like_heme/steroid_sf"/>
</dbReference>
<accession>A0A2B4SVD4</accession>
<dbReference type="GO" id="GO:0046872">
    <property type="term" value="F:metal ion binding"/>
    <property type="evidence" value="ECO:0007669"/>
    <property type="project" value="UniProtKB-UniRule"/>
</dbReference>
<dbReference type="GO" id="GO:0020037">
    <property type="term" value="F:heme binding"/>
    <property type="evidence" value="ECO:0007669"/>
    <property type="project" value="UniProtKB-UniRule"/>
</dbReference>
<feature type="domain" description="Cytochrome b5 heme-binding" evidence="6">
    <location>
        <begin position="57"/>
        <end position="136"/>
    </location>
</feature>
<evidence type="ECO:0000256" key="1">
    <source>
        <dbReference type="ARBA" id="ARBA00022617"/>
    </source>
</evidence>
<evidence type="ECO:0000256" key="2">
    <source>
        <dbReference type="ARBA" id="ARBA00022723"/>
    </source>
</evidence>
<evidence type="ECO:0000256" key="4">
    <source>
        <dbReference type="ARBA" id="ARBA00038168"/>
    </source>
</evidence>
<evidence type="ECO:0000313" key="7">
    <source>
        <dbReference type="EMBL" id="PFX32365.1"/>
    </source>
</evidence>
<evidence type="ECO:0000256" key="5">
    <source>
        <dbReference type="RuleBase" id="RU362121"/>
    </source>
</evidence>
<dbReference type="PROSITE" id="PS50255">
    <property type="entry name" value="CYTOCHROME_B5_2"/>
    <property type="match status" value="1"/>
</dbReference>
<dbReference type="GO" id="GO:0016020">
    <property type="term" value="C:membrane"/>
    <property type="evidence" value="ECO:0007669"/>
    <property type="project" value="TreeGrafter"/>
</dbReference>
<keyword evidence="8" id="KW-1185">Reference proteome</keyword>
<dbReference type="EMBL" id="LSMT01000024">
    <property type="protein sequence ID" value="PFX32365.1"/>
    <property type="molecule type" value="Genomic_DNA"/>
</dbReference>
<dbReference type="AlphaFoldDB" id="A0A2B4SVD4"/>
<dbReference type="SMART" id="SM01117">
    <property type="entry name" value="Cyt-b5"/>
    <property type="match status" value="1"/>
</dbReference>
<evidence type="ECO:0000259" key="6">
    <source>
        <dbReference type="PROSITE" id="PS50255"/>
    </source>
</evidence>
<dbReference type="PROSITE" id="PS00191">
    <property type="entry name" value="CYTOCHROME_B5_1"/>
    <property type="match status" value="1"/>
</dbReference>
<evidence type="ECO:0000313" key="8">
    <source>
        <dbReference type="Proteomes" id="UP000225706"/>
    </source>
</evidence>
<keyword evidence="1 5" id="KW-0349">Heme</keyword>
<evidence type="ECO:0000256" key="3">
    <source>
        <dbReference type="ARBA" id="ARBA00023004"/>
    </source>
</evidence>
<keyword evidence="3 5" id="KW-0408">Iron</keyword>
<dbReference type="Pfam" id="PF00173">
    <property type="entry name" value="Cyt-b5"/>
    <property type="match status" value="1"/>
</dbReference>
<dbReference type="Gene3D" id="3.10.120.10">
    <property type="entry name" value="Cytochrome b5-like heme/steroid binding domain"/>
    <property type="match status" value="1"/>
</dbReference>
<gene>
    <name evidence="7" type="primary">Cytb5</name>
    <name evidence="7" type="ORF">AWC38_SpisGene2781</name>
</gene>
<dbReference type="STRING" id="50429.A0A2B4SVD4"/>
<dbReference type="OrthoDB" id="260519at2759"/>
<organism evidence="7 8">
    <name type="scientific">Stylophora pistillata</name>
    <name type="common">Smooth cauliflower coral</name>
    <dbReference type="NCBI Taxonomy" id="50429"/>
    <lineage>
        <taxon>Eukaryota</taxon>
        <taxon>Metazoa</taxon>
        <taxon>Cnidaria</taxon>
        <taxon>Anthozoa</taxon>
        <taxon>Hexacorallia</taxon>
        <taxon>Scleractinia</taxon>
        <taxon>Astrocoeniina</taxon>
        <taxon>Pocilloporidae</taxon>
        <taxon>Stylophora</taxon>
    </lineage>
</organism>
<proteinExistence type="inferred from homology"/>
<comment type="caution">
    <text evidence="7">The sequence shown here is derived from an EMBL/GenBank/DDBJ whole genome shotgun (WGS) entry which is preliminary data.</text>
</comment>
<dbReference type="InterPro" id="IPR018506">
    <property type="entry name" value="Cyt_B5_heme-BS"/>
</dbReference>
<dbReference type="PANTHER" id="PTHR19359">
    <property type="entry name" value="CYTOCHROME B5"/>
    <property type="match status" value="1"/>
</dbReference>